<keyword evidence="3" id="KW-0963">Cytoplasm</keyword>
<comment type="subunit">
    <text evidence="3">Homodimer.</text>
</comment>
<dbReference type="KEGG" id="hhb:Hhub_1587"/>
<dbReference type="PANTHER" id="PTHR31689:SF0">
    <property type="entry name" value="DIAMINOPIMELATE EPIMERASE"/>
    <property type="match status" value="1"/>
</dbReference>
<feature type="binding site" evidence="3">
    <location>
        <begin position="210"/>
        <end position="211"/>
    </location>
    <ligand>
        <name>substrate</name>
    </ligand>
</feature>
<comment type="function">
    <text evidence="3">Catalyzes the stereoinversion of LL-2,6-diaminopimelate (L,L-DAP) to meso-diaminopimelate (meso-DAP), a precursor of L-lysine.</text>
</comment>
<dbReference type="OrthoDB" id="358699at2157"/>
<sequence>MIPYERYHGTGNDFAIVDASNYVPDRGAFAERLCADLGIDGVLFLALEDRYTPPRAVMTLRQPDGSTADMCGNGARCAARWVAEQTGADAVMLDTQAGTRRADLDGAEVTVEMGEPSFAPRDVPAFRDEPMEREELAGYEVTAVNTGVPHAVAFVDDVDDVDIEADAPEIRHHEAFPEGANVTFASPDGEDAFRQRTFERGVEGETDSCGTGAVAVAAVARREGRCGDRVAVRPPGGELRVDLSGTTATLRGPTEHELDGEAETVSARQLDA</sequence>
<evidence type="ECO:0000313" key="7">
    <source>
        <dbReference type="Proteomes" id="UP000066737"/>
    </source>
</evidence>
<feature type="binding site" evidence="3">
    <location>
        <position position="12"/>
    </location>
    <ligand>
        <name>substrate</name>
    </ligand>
</feature>
<dbReference type="NCBIfam" id="TIGR00652">
    <property type="entry name" value="DapF"/>
    <property type="match status" value="1"/>
</dbReference>
<dbReference type="EC" id="5.1.1.7" evidence="3 4"/>
<feature type="active site" description="Proton donor" evidence="3">
    <location>
        <position position="71"/>
    </location>
</feature>
<dbReference type="RefSeq" id="WP_059056026.1">
    <property type="nucleotide sequence ID" value="NZ_CEML01000002.1"/>
</dbReference>
<dbReference type="GO" id="GO:0008837">
    <property type="term" value="F:diaminopimelate epimerase activity"/>
    <property type="evidence" value="ECO:0007669"/>
    <property type="project" value="UniProtKB-UniRule"/>
</dbReference>
<dbReference type="Gene3D" id="3.10.310.10">
    <property type="entry name" value="Diaminopimelate Epimerase, Chain A, domain 1"/>
    <property type="match status" value="2"/>
</dbReference>
<evidence type="ECO:0000256" key="2">
    <source>
        <dbReference type="ARBA" id="ARBA00023235"/>
    </source>
</evidence>
<comment type="caution">
    <text evidence="3">Lacks conserved residue(s) required for the propagation of feature annotation.</text>
</comment>
<dbReference type="EMBL" id="LN831302">
    <property type="protein sequence ID" value="CQH50045.1"/>
    <property type="molecule type" value="Genomic_DNA"/>
</dbReference>
<dbReference type="STRING" id="1407499.HHUB_1587"/>
<protein>
    <recommendedName>
        <fullName evidence="3 4">Diaminopimelate epimerase</fullName>
        <shortName evidence="3">DAP epimerase</shortName>
        <ecNumber evidence="3 4">5.1.1.7</ecNumber>
    </recommendedName>
    <alternativeName>
        <fullName evidence="3">PLP-independent amino acid racemase</fullName>
    </alternativeName>
</protein>
<evidence type="ECO:0000256" key="3">
    <source>
        <dbReference type="HAMAP-Rule" id="MF_00197"/>
    </source>
</evidence>
<comment type="catalytic activity">
    <reaction evidence="3">
        <text>(2S,6S)-2,6-diaminopimelate = meso-2,6-diaminopimelate</text>
        <dbReference type="Rhea" id="RHEA:15393"/>
        <dbReference type="ChEBI" id="CHEBI:57609"/>
        <dbReference type="ChEBI" id="CHEBI:57791"/>
        <dbReference type="EC" id="5.1.1.7"/>
    </reaction>
</comment>
<comment type="similarity">
    <text evidence="1 3">Belongs to the diaminopimelate epimerase family.</text>
</comment>
<keyword evidence="3" id="KW-0457">Lysine biosynthesis</keyword>
<feature type="binding site" evidence="3">
    <location>
        <position position="181"/>
    </location>
    <ligand>
        <name>substrate</name>
    </ligand>
</feature>
<dbReference type="UniPathway" id="UPA00034">
    <property type="reaction ID" value="UER00025"/>
</dbReference>
<dbReference type="Pfam" id="PF01678">
    <property type="entry name" value="DAP_epimerase"/>
    <property type="match status" value="2"/>
</dbReference>
<evidence type="ECO:0000256" key="1">
    <source>
        <dbReference type="ARBA" id="ARBA00010219"/>
    </source>
</evidence>
<feature type="region of interest" description="Disordered" evidence="5">
    <location>
        <begin position="237"/>
        <end position="272"/>
    </location>
</feature>
<proteinExistence type="inferred from homology"/>
<organism evidence="6 7">
    <name type="scientific">Halobacterium hubeiense</name>
    <dbReference type="NCBI Taxonomy" id="1407499"/>
    <lineage>
        <taxon>Archaea</taxon>
        <taxon>Methanobacteriati</taxon>
        <taxon>Methanobacteriota</taxon>
        <taxon>Stenosarchaea group</taxon>
        <taxon>Halobacteria</taxon>
        <taxon>Halobacteriales</taxon>
        <taxon>Halobacteriaceae</taxon>
        <taxon>Halobacterium</taxon>
    </lineage>
</organism>
<gene>
    <name evidence="3 6" type="primary">dapF</name>
    <name evidence="6" type="ORF">HHUB_1587</name>
</gene>
<dbReference type="AlphaFoldDB" id="A0A0U5GYF6"/>
<dbReference type="HAMAP" id="MF_00197">
    <property type="entry name" value="DAP_epimerase"/>
    <property type="match status" value="1"/>
</dbReference>
<dbReference type="GO" id="GO:0009089">
    <property type="term" value="P:lysine biosynthetic process via diaminopimelate"/>
    <property type="evidence" value="ECO:0007669"/>
    <property type="project" value="UniProtKB-UniRule"/>
</dbReference>
<keyword evidence="2 3" id="KW-0413">Isomerase</keyword>
<dbReference type="GO" id="GO:0005829">
    <property type="term" value="C:cytosol"/>
    <property type="evidence" value="ECO:0007669"/>
    <property type="project" value="TreeGrafter"/>
</dbReference>
<feature type="binding site" evidence="3">
    <location>
        <begin position="199"/>
        <end position="200"/>
    </location>
    <ligand>
        <name>substrate</name>
    </ligand>
</feature>
<evidence type="ECO:0000313" key="6">
    <source>
        <dbReference type="EMBL" id="CQH50045.1"/>
    </source>
</evidence>
<dbReference type="InterPro" id="IPR001653">
    <property type="entry name" value="DAP_epimerase_DapF"/>
</dbReference>
<accession>A0A0U5GYF6</accession>
<dbReference type="PANTHER" id="PTHR31689">
    <property type="entry name" value="DIAMINOPIMELATE EPIMERASE, CHLOROPLASTIC"/>
    <property type="match status" value="1"/>
</dbReference>
<evidence type="ECO:0000256" key="5">
    <source>
        <dbReference type="SAM" id="MobiDB-lite"/>
    </source>
</evidence>
<feature type="active site" description="Proton acceptor" evidence="3">
    <location>
        <position position="209"/>
    </location>
</feature>
<comment type="pathway">
    <text evidence="3">Amino-acid biosynthesis; L-lysine biosynthesis via DAP pathway; DL-2,6-diaminopimelate from LL-2,6-diaminopimelate: step 1/1.</text>
</comment>
<reference evidence="7" key="1">
    <citation type="journal article" date="2016" name="Environ. Microbiol.">
        <title>The complete genome of a viable archaeum isolated from 123-million-year-old rock salt.</title>
        <authorList>
            <person name="Jaakkola S.T."/>
            <person name="Pfeiffer F."/>
            <person name="Ravantti J.J."/>
            <person name="Guo Q."/>
            <person name="Liu Y."/>
            <person name="Chen X."/>
            <person name="Ma H."/>
            <person name="Yang C."/>
            <person name="Oksanen H.M."/>
            <person name="Bamford D.H."/>
        </authorList>
    </citation>
    <scope>NUCLEOTIDE SEQUENCE</scope>
    <source>
        <strain evidence="7">JI20-1</strain>
    </source>
</reference>
<feature type="binding site" evidence="3">
    <location>
        <position position="62"/>
    </location>
    <ligand>
        <name>substrate</name>
    </ligand>
</feature>
<dbReference type="SUPFAM" id="SSF54506">
    <property type="entry name" value="Diaminopimelate epimerase-like"/>
    <property type="match status" value="2"/>
</dbReference>
<keyword evidence="3" id="KW-0028">Amino-acid biosynthesis</keyword>
<feature type="site" description="Could be important to modulate the pK values of the two catalytic cysteine residues" evidence="3">
    <location>
        <position position="150"/>
    </location>
</feature>
<keyword evidence="7" id="KW-1185">Reference proteome</keyword>
<dbReference type="GeneID" id="26658268"/>
<dbReference type="Proteomes" id="UP000066737">
    <property type="component" value="Chromosome I"/>
</dbReference>
<comment type="subcellular location">
    <subcellularLocation>
        <location evidence="3">Cytoplasm</location>
    </subcellularLocation>
</comment>
<feature type="binding site" evidence="3">
    <location>
        <begin position="72"/>
        <end position="73"/>
    </location>
    <ligand>
        <name>substrate</name>
    </ligand>
</feature>
<name>A0A0U5GYF6_9EURY</name>
<feature type="site" description="Could be important to modulate the pK values of the two catalytic cysteine residues" evidence="3">
    <location>
        <position position="199"/>
    </location>
</feature>
<evidence type="ECO:0000256" key="4">
    <source>
        <dbReference type="NCBIfam" id="TIGR00652"/>
    </source>
</evidence>